<dbReference type="GO" id="GO:0004483">
    <property type="term" value="F:methyltransferase cap1 activity"/>
    <property type="evidence" value="ECO:0007669"/>
    <property type="project" value="UniProtKB-UniRule"/>
</dbReference>
<keyword evidence="1 3" id="KW-0507">mRNA processing</keyword>
<accession>A0A1U7TIW6</accession>
<organism evidence="4 5">
    <name type="scientific">Carlito syrichta</name>
    <name type="common">Philippine tarsier</name>
    <name type="synonym">Tarsius syrichta</name>
    <dbReference type="NCBI Taxonomy" id="1868482"/>
    <lineage>
        <taxon>Eukaryota</taxon>
        <taxon>Metazoa</taxon>
        <taxon>Chordata</taxon>
        <taxon>Craniata</taxon>
        <taxon>Vertebrata</taxon>
        <taxon>Euteleostomi</taxon>
        <taxon>Mammalia</taxon>
        <taxon>Eutheria</taxon>
        <taxon>Euarchontoglires</taxon>
        <taxon>Primates</taxon>
        <taxon>Haplorrhini</taxon>
        <taxon>Tarsiiformes</taxon>
        <taxon>Tarsiidae</taxon>
        <taxon>Carlito</taxon>
    </lineage>
</organism>
<dbReference type="PANTHER" id="PTHR16121">
    <property type="entry name" value="CAP-SPECIFIC MRNA (NUCLEOSIDE-2'-O-)-METHYLTRANSFERASE 1-RELATED"/>
    <property type="match status" value="1"/>
</dbReference>
<dbReference type="GO" id="GO:0006370">
    <property type="term" value="P:7-methylguanosine mRNA capping"/>
    <property type="evidence" value="ECO:0007669"/>
    <property type="project" value="UniProtKB-UniRule"/>
</dbReference>
<keyword evidence="3" id="KW-0949">S-adenosyl-L-methionine</keyword>
<evidence type="ECO:0000256" key="2">
    <source>
        <dbReference type="ARBA" id="ARBA00023042"/>
    </source>
</evidence>
<feature type="non-terminal residue" evidence="5">
    <location>
        <position position="1"/>
    </location>
</feature>
<keyword evidence="4" id="KW-1185">Reference proteome</keyword>
<dbReference type="InterPro" id="IPR050851">
    <property type="entry name" value="mRNA_Cap_2O-Ribose_MeTrfase"/>
</dbReference>
<keyword evidence="2 3" id="KW-0506">mRNA capping</keyword>
<evidence type="ECO:0000256" key="3">
    <source>
        <dbReference type="RuleBase" id="RU368012"/>
    </source>
</evidence>
<dbReference type="Proteomes" id="UP000189704">
    <property type="component" value="Unplaced"/>
</dbReference>
<sequence length="121" mass="13527">TLSEPRQAEIRKECLRLWGIPDQARVAPSFSDPKSKFFELIQGTDIDIFSYKPTLLTAKTLEKIRPVFDYRCMVSGSEQKFLIGLGVSLPLASYPAWDGGTALDCGSLDSCLPHSVMFSWH</sequence>
<keyword evidence="3" id="KW-0489">Methyltransferase</keyword>
<proteinExistence type="predicted"/>
<dbReference type="GO" id="GO:0016556">
    <property type="term" value="P:mRNA modification"/>
    <property type="evidence" value="ECO:0007669"/>
    <property type="project" value="UniProtKB-UniRule"/>
</dbReference>
<evidence type="ECO:0000256" key="1">
    <source>
        <dbReference type="ARBA" id="ARBA00022664"/>
    </source>
</evidence>
<protein>
    <recommendedName>
        <fullName evidence="3">Cap-specific mRNA (nucleoside-2'-O-)-methyltransferase 1</fullName>
        <ecNumber evidence="3">2.1.1.57</ecNumber>
    </recommendedName>
    <alternativeName>
        <fullName evidence="3">Cap1 2'O-ribose methyltransferase 1</fullName>
    </alternativeName>
</protein>
<dbReference type="GeneID" id="103257796"/>
<evidence type="ECO:0000313" key="5">
    <source>
        <dbReference type="RefSeq" id="XP_008053691.1"/>
    </source>
</evidence>
<keyword evidence="3" id="KW-0539">Nucleus</keyword>
<dbReference type="EC" id="2.1.1.57" evidence="3"/>
<dbReference type="OrthoDB" id="10251234at2759"/>
<dbReference type="GO" id="GO:0005634">
    <property type="term" value="C:nucleus"/>
    <property type="evidence" value="ECO:0007669"/>
    <property type="project" value="UniProtKB-SubCell"/>
</dbReference>
<comment type="function">
    <text evidence="3">S-adenosyl-L-methionine-dependent methyltransferase that mediates RNA cap1 2'-O-ribose methylation to the 5'-cap structure of RNAs. Methylates the ribose of the first nucleotide of a m(7)GpppG-capped mRNA to produce m(7)GpppNmp (cap1).</text>
</comment>
<gene>
    <name evidence="5" type="primary">LOC103257796</name>
</gene>
<comment type="catalytic activity">
    <reaction evidence="3">
        <text>a 5'-end (N(7)-methyl 5'-triphosphoguanosine)-ribonucleoside in mRNA + S-adenosyl-L-methionine = a 5'-end (N(7)-methyl 5'-triphosphoguanosine)-(2'-O-methyl-ribonucleoside) in mRNA + S-adenosyl-L-homocysteine + H(+)</text>
        <dbReference type="Rhea" id="RHEA:67020"/>
        <dbReference type="Rhea" id="RHEA-COMP:17167"/>
        <dbReference type="Rhea" id="RHEA-COMP:17168"/>
        <dbReference type="ChEBI" id="CHEBI:15378"/>
        <dbReference type="ChEBI" id="CHEBI:57856"/>
        <dbReference type="ChEBI" id="CHEBI:59789"/>
        <dbReference type="ChEBI" id="CHEBI:156461"/>
        <dbReference type="ChEBI" id="CHEBI:167609"/>
        <dbReference type="EC" id="2.1.1.57"/>
    </reaction>
</comment>
<keyword evidence="3" id="KW-0808">Transferase</keyword>
<name>A0A1U7TIW6_CARSF</name>
<dbReference type="PANTHER" id="PTHR16121:SF0">
    <property type="entry name" value="CAP-SPECIFIC MRNA (NUCLEOSIDE-2'-O-)-METHYLTRANSFERASE 1"/>
    <property type="match status" value="1"/>
</dbReference>
<evidence type="ECO:0000313" key="4">
    <source>
        <dbReference type="Proteomes" id="UP000189704"/>
    </source>
</evidence>
<dbReference type="GO" id="GO:0032259">
    <property type="term" value="P:methylation"/>
    <property type="evidence" value="ECO:0007669"/>
    <property type="project" value="UniProtKB-KW"/>
</dbReference>
<dbReference type="AlphaFoldDB" id="A0A1U7TIW6"/>
<reference evidence="5" key="1">
    <citation type="submission" date="2025-08" db="UniProtKB">
        <authorList>
            <consortium name="RefSeq"/>
        </authorList>
    </citation>
    <scope>IDENTIFICATION</scope>
</reference>
<dbReference type="GO" id="GO:0003676">
    <property type="term" value="F:nucleic acid binding"/>
    <property type="evidence" value="ECO:0007669"/>
    <property type="project" value="UniProtKB-UniRule"/>
</dbReference>
<dbReference type="RefSeq" id="XP_008053691.1">
    <property type="nucleotide sequence ID" value="XM_008055500.1"/>
</dbReference>
<comment type="subcellular location">
    <subcellularLocation>
        <location evidence="3">Nucleus</location>
    </subcellularLocation>
</comment>
<dbReference type="KEGG" id="csyr:103257796"/>
<dbReference type="GO" id="GO:0005737">
    <property type="term" value="C:cytoplasm"/>
    <property type="evidence" value="ECO:0007669"/>
    <property type="project" value="TreeGrafter"/>
</dbReference>